<evidence type="ECO:0000313" key="1">
    <source>
        <dbReference type="EMBL" id="KAK1640537.1"/>
    </source>
</evidence>
<name>A0AAJ0EHJ6_9PEZI</name>
<dbReference type="RefSeq" id="XP_060449144.1">
    <property type="nucleotide sequence ID" value="XM_060582090.1"/>
</dbReference>
<proteinExistence type="predicted"/>
<dbReference type="AlphaFoldDB" id="A0AAJ0EHJ6"/>
<keyword evidence="2" id="KW-1185">Reference proteome</keyword>
<gene>
    <name evidence="1" type="ORF">BDP81DRAFT_165007</name>
</gene>
<comment type="caution">
    <text evidence="1">The sequence shown here is derived from an EMBL/GenBank/DDBJ whole genome shotgun (WGS) entry which is preliminary data.</text>
</comment>
<evidence type="ECO:0000313" key="2">
    <source>
        <dbReference type="Proteomes" id="UP001243989"/>
    </source>
</evidence>
<dbReference type="Proteomes" id="UP001243989">
    <property type="component" value="Unassembled WGS sequence"/>
</dbReference>
<dbReference type="GeneID" id="85466952"/>
<organism evidence="1 2">
    <name type="scientific">Colletotrichum phormii</name>
    <dbReference type="NCBI Taxonomy" id="359342"/>
    <lineage>
        <taxon>Eukaryota</taxon>
        <taxon>Fungi</taxon>
        <taxon>Dikarya</taxon>
        <taxon>Ascomycota</taxon>
        <taxon>Pezizomycotina</taxon>
        <taxon>Sordariomycetes</taxon>
        <taxon>Hypocreomycetidae</taxon>
        <taxon>Glomerellales</taxon>
        <taxon>Glomerellaceae</taxon>
        <taxon>Colletotrichum</taxon>
        <taxon>Colletotrichum acutatum species complex</taxon>
    </lineage>
</organism>
<accession>A0AAJ0EHJ6</accession>
<sequence length="172" mass="19573">MWRRRCLPSRVPSNRRTINMILLRMSMMPLLTNPSTSLPTRPAISLKLLSIRMRILNASHRSSPLIMLSISMTSLNASPPHLLSIMRIFSSTLLSISRPPLSIHFASHVRLLLGCFLPFLPEDFTHLKLLDSLRRSHGACVRSRLRTLILLFSIQLIPPASSKLLSRCFLRL</sequence>
<reference evidence="1" key="1">
    <citation type="submission" date="2021-06" db="EMBL/GenBank/DDBJ databases">
        <title>Comparative genomics, transcriptomics and evolutionary studies reveal genomic signatures of adaptation to plant cell wall in hemibiotrophic fungi.</title>
        <authorList>
            <consortium name="DOE Joint Genome Institute"/>
            <person name="Baroncelli R."/>
            <person name="Diaz J.F."/>
            <person name="Benocci T."/>
            <person name="Peng M."/>
            <person name="Battaglia E."/>
            <person name="Haridas S."/>
            <person name="Andreopoulos W."/>
            <person name="Labutti K."/>
            <person name="Pangilinan J."/>
            <person name="Floch G.L."/>
            <person name="Makela M.R."/>
            <person name="Henrissat B."/>
            <person name="Grigoriev I.V."/>
            <person name="Crouch J.A."/>
            <person name="De Vries R.P."/>
            <person name="Sukno S.A."/>
            <person name="Thon M.R."/>
        </authorList>
    </citation>
    <scope>NUCLEOTIDE SEQUENCE</scope>
    <source>
        <strain evidence="1">CBS 102054</strain>
    </source>
</reference>
<protein>
    <submittedName>
        <fullName evidence="1">Uncharacterized protein</fullName>
    </submittedName>
</protein>
<dbReference type="EMBL" id="JAHMHQ010000004">
    <property type="protein sequence ID" value="KAK1640537.1"/>
    <property type="molecule type" value="Genomic_DNA"/>
</dbReference>